<keyword evidence="9" id="KW-0804">Transcription</keyword>
<keyword evidence="3" id="KW-0285">Flavoprotein</keyword>
<feature type="domain" description="Zn(2)-C6 fungal-type" evidence="13">
    <location>
        <begin position="666"/>
        <end position="692"/>
    </location>
</feature>
<dbReference type="RefSeq" id="XP_016595901.1">
    <property type="nucleotide sequence ID" value="XM_016743179.1"/>
</dbReference>
<keyword evidence="12" id="KW-0472">Membrane</keyword>
<keyword evidence="5" id="KW-0274">FAD</keyword>
<reference evidence="14 15" key="1">
    <citation type="journal article" date="2015" name="Mol. Plant Microbe Interact.">
        <title>Genome, transcriptome, and functional analyses of Penicillium expansum provide new insights into secondary metabolism and pathogenicity.</title>
        <authorList>
            <person name="Ballester A.R."/>
            <person name="Marcet-Houben M."/>
            <person name="Levin E."/>
            <person name="Sela N."/>
            <person name="Selma-Lazaro C."/>
            <person name="Carmona L."/>
            <person name="Wisniewski M."/>
            <person name="Droby S."/>
            <person name="Gonzalez-Candelas L."/>
            <person name="Gabaldon T."/>
        </authorList>
    </citation>
    <scope>NUCLEOTIDE SEQUENCE [LARGE SCALE GENOMIC DNA]</scope>
    <source>
        <strain evidence="14 15">MD-8</strain>
    </source>
</reference>
<dbReference type="Gene3D" id="4.10.240.10">
    <property type="entry name" value="Zn(2)-C6 fungal-type DNA-binding domain"/>
    <property type="match status" value="1"/>
</dbReference>
<keyword evidence="7" id="KW-0805">Transcription regulation</keyword>
<evidence type="ECO:0000256" key="8">
    <source>
        <dbReference type="ARBA" id="ARBA00023125"/>
    </source>
</evidence>
<evidence type="ECO:0000313" key="14">
    <source>
        <dbReference type="EMBL" id="KGO53262.1"/>
    </source>
</evidence>
<dbReference type="Proteomes" id="UP000030143">
    <property type="component" value="Unassembled WGS sequence"/>
</dbReference>
<dbReference type="GO" id="GO:0006351">
    <property type="term" value="P:DNA-templated transcription"/>
    <property type="evidence" value="ECO:0007669"/>
    <property type="project" value="InterPro"/>
</dbReference>
<sequence length="1347" mass="151488">MSSSFARIHKRHAYGKDAQTYYPVLIVGAGESGIAMGCRLKEVLGTDQFRIFDRQSGIGGTWWINRYPGAACDIPAVFYSFSFALKKDWSTMHPSGPELAQYMADVCERYQIVDKIQLNTDVKELRWVEDDEEWEVTLSHLVPGTGDLAQHERDQISAQDGHHKVYVKTEIVRAKVVVSGVGGLVEPKPWPKDIPGIEDFEGEIMHTARWNDQIDLEDKNVIMVGSGCSAAQVVPELAKPEANVRSITQLMRTPPWVQPDTISPEYLPLYDKWAPGLMTHVPGLASFIRRVTFFMLEKSFYDMFTDTAWGRRARPRLEKKFLDHMRQLAPKEYHEILTPNYSLGCKRRIIDGTWYRSLNAPNVELTTQPLRRVHAKSVTLGPGRHYPPHKSEDAVEVREIPADVIIMANGFETNQWLHPLKVIGREGKDLEEVWAERGGAQAYQGIAMDSFPNFFILFGPNTATGHTSVIFATENAVDYSLKFIKPILNGQVSSYEVKEDAEREWTRQVQDALQKSVFRRGACSSWYSTADGWNSTTYPFTQVHYWLRCKFPVWRHWTAKLTRKGRIVRGLRKALQGSLILGLITGFGFLRQNPQHKAQLVQSLLAGKEWLVSAAMASESPQLEMSPPQTEPRDQSIGASDSNKRKAEPGNGTQARTKRNRYISIACNECKRRKIKCNGQMPCQRCGHLNLEYSDEFRSMTDQITTLQDQVNSLFTNLNDLRAQRPNFDSPGFEHLSRDGSQSVYTPMQAGVAKPRARHPRFHGPTSSAFNFDVAKSSLQNMGITPAEDGIPDDLNTAHVSPAGSPPPNLGQLLPTTHPTKDPIWTIPREEAMRLCKVYEEEIGMMYPLVDIAKVTSQANLLYTFIEAATRTGFAQRGFPGSDGLHDESSIIFKLILATTLVVEGGGQSELGQRLYLDVKPFIESKLWEPHTIKTIQLFAIVATYHYHTDDDAMAYRLIGLAARMCLEMGLHRRDALLKSFPVEQQWSDITRLFWTVYSLDRRWSFGTGLPFVIQDEDIDPNLPDPDASLPYLRCMVLYNRISSKVWYSGLGSEGTTDIRRDGIGYLDYQILQWYKQIPDELKFHPIESPKNGGNVSRGMRRLRVVLYLRMNQLRILIYRPVLHSPASIAEDRGHAQTVVEVAKDSIRVLTRLNQMSDIYRSQQITFNYFLVAALAVLFLAVSHAPVDFNRQVRDEFYMALDLVNGFSTKSYVSKRLWKTIKGLRKIGEKLGVVARPFGPDSSDPHSSAAVAMAGLAGHPIQDLSMYGPMNGGNELGNSPLNGLQMSQELTNLFEAVGAFGNFMPNSSSDGIGGFVGPDGEIQNTGEGLSGVLGDEGEFARVIRDLF</sequence>
<keyword evidence="4" id="KW-0479">Metal-binding</keyword>
<dbReference type="SMART" id="SM00066">
    <property type="entry name" value="GAL4"/>
    <property type="match status" value="1"/>
</dbReference>
<dbReference type="PANTHER" id="PTHR42877">
    <property type="entry name" value="L-ORNITHINE N(5)-MONOOXYGENASE-RELATED"/>
    <property type="match status" value="1"/>
</dbReference>
<dbReference type="HOGENOM" id="CLU_005273_0_0_1"/>
<evidence type="ECO:0000256" key="1">
    <source>
        <dbReference type="ARBA" id="ARBA00001974"/>
    </source>
</evidence>
<keyword evidence="15" id="KW-1185">Reference proteome</keyword>
<dbReference type="CDD" id="cd00067">
    <property type="entry name" value="GAL4"/>
    <property type="match status" value="1"/>
</dbReference>
<keyword evidence="6" id="KW-0560">Oxidoreductase</keyword>
<accession>A0A0A2JCW3</accession>
<comment type="similarity">
    <text evidence="2">Belongs to the FAD-binding monooxygenase family.</text>
</comment>
<organism evidence="14 15">
    <name type="scientific">Penicillium expansum</name>
    <name type="common">Blue mold rot fungus</name>
    <dbReference type="NCBI Taxonomy" id="27334"/>
    <lineage>
        <taxon>Eukaryota</taxon>
        <taxon>Fungi</taxon>
        <taxon>Dikarya</taxon>
        <taxon>Ascomycota</taxon>
        <taxon>Pezizomycotina</taxon>
        <taxon>Eurotiomycetes</taxon>
        <taxon>Eurotiomycetidae</taxon>
        <taxon>Eurotiales</taxon>
        <taxon>Aspergillaceae</taxon>
        <taxon>Penicillium</taxon>
    </lineage>
</organism>
<evidence type="ECO:0000256" key="7">
    <source>
        <dbReference type="ARBA" id="ARBA00023015"/>
    </source>
</evidence>
<keyword evidence="10" id="KW-0539">Nucleus</keyword>
<feature type="transmembrane region" description="Helical" evidence="12">
    <location>
        <begin position="1167"/>
        <end position="1187"/>
    </location>
</feature>
<evidence type="ECO:0000256" key="3">
    <source>
        <dbReference type="ARBA" id="ARBA00022630"/>
    </source>
</evidence>
<dbReference type="GO" id="GO:0008270">
    <property type="term" value="F:zinc ion binding"/>
    <property type="evidence" value="ECO:0007669"/>
    <property type="project" value="InterPro"/>
</dbReference>
<evidence type="ECO:0000256" key="12">
    <source>
        <dbReference type="SAM" id="Phobius"/>
    </source>
</evidence>
<evidence type="ECO:0000256" key="6">
    <source>
        <dbReference type="ARBA" id="ARBA00023002"/>
    </source>
</evidence>
<evidence type="ECO:0000256" key="2">
    <source>
        <dbReference type="ARBA" id="ARBA00010139"/>
    </source>
</evidence>
<evidence type="ECO:0000256" key="4">
    <source>
        <dbReference type="ARBA" id="ARBA00022723"/>
    </source>
</evidence>
<dbReference type="GO" id="GO:0000981">
    <property type="term" value="F:DNA-binding transcription factor activity, RNA polymerase II-specific"/>
    <property type="evidence" value="ECO:0007669"/>
    <property type="project" value="InterPro"/>
</dbReference>
<dbReference type="EMBL" id="JQFZ01000252">
    <property type="protein sequence ID" value="KGO53262.1"/>
    <property type="molecule type" value="Genomic_DNA"/>
</dbReference>
<keyword evidence="12" id="KW-0812">Transmembrane</keyword>
<keyword evidence="12" id="KW-1133">Transmembrane helix</keyword>
<dbReference type="Pfam" id="PF04082">
    <property type="entry name" value="Fungal_trans"/>
    <property type="match status" value="1"/>
</dbReference>
<dbReference type="OrthoDB" id="3971593at2759"/>
<dbReference type="GO" id="GO:0050661">
    <property type="term" value="F:NADP binding"/>
    <property type="evidence" value="ECO:0007669"/>
    <property type="project" value="InterPro"/>
</dbReference>
<comment type="cofactor">
    <cofactor evidence="1">
        <name>FAD</name>
        <dbReference type="ChEBI" id="CHEBI:57692"/>
    </cofactor>
</comment>
<evidence type="ECO:0000256" key="10">
    <source>
        <dbReference type="ARBA" id="ARBA00023242"/>
    </source>
</evidence>
<evidence type="ECO:0000256" key="9">
    <source>
        <dbReference type="ARBA" id="ARBA00023163"/>
    </source>
</evidence>
<dbReference type="GO" id="GO:0004499">
    <property type="term" value="F:N,N-dimethylaniline monooxygenase activity"/>
    <property type="evidence" value="ECO:0007669"/>
    <property type="project" value="InterPro"/>
</dbReference>
<evidence type="ECO:0000259" key="13">
    <source>
        <dbReference type="PROSITE" id="PS50048"/>
    </source>
</evidence>
<dbReference type="Gene3D" id="3.50.50.60">
    <property type="entry name" value="FAD/NAD(P)-binding domain"/>
    <property type="match status" value="3"/>
</dbReference>
<dbReference type="STRING" id="27334.A0A0A2JCW3"/>
<dbReference type="InterPro" id="IPR036188">
    <property type="entry name" value="FAD/NAD-bd_sf"/>
</dbReference>
<comment type="caution">
    <text evidence="14">The sequence shown here is derived from an EMBL/GenBank/DDBJ whole genome shotgun (WGS) entry which is preliminary data.</text>
</comment>
<evidence type="ECO:0000256" key="5">
    <source>
        <dbReference type="ARBA" id="ARBA00022827"/>
    </source>
</evidence>
<dbReference type="InterPro" id="IPR001138">
    <property type="entry name" value="Zn2Cys6_DnaBD"/>
</dbReference>
<dbReference type="InterPro" id="IPR051209">
    <property type="entry name" value="FAD-bind_Monooxygenase_sf"/>
</dbReference>
<proteinExistence type="inferred from homology"/>
<dbReference type="SUPFAM" id="SSF51905">
    <property type="entry name" value="FAD/NAD(P)-binding domain"/>
    <property type="match status" value="2"/>
</dbReference>
<dbReference type="GO" id="GO:0050660">
    <property type="term" value="F:flavin adenine dinucleotide binding"/>
    <property type="evidence" value="ECO:0007669"/>
    <property type="project" value="InterPro"/>
</dbReference>
<dbReference type="GeneID" id="27678598"/>
<dbReference type="PhylomeDB" id="A0A0A2JCW3"/>
<dbReference type="PROSITE" id="PS50048">
    <property type="entry name" value="ZN2_CY6_FUNGAL_2"/>
    <property type="match status" value="1"/>
</dbReference>
<dbReference type="Pfam" id="PF00172">
    <property type="entry name" value="Zn_clus"/>
    <property type="match status" value="1"/>
</dbReference>
<dbReference type="InterPro" id="IPR036864">
    <property type="entry name" value="Zn2-C6_fun-type_DNA-bd_sf"/>
</dbReference>
<name>A0A0A2JCW3_PENEN</name>
<dbReference type="VEuPathDB" id="FungiDB:PEXP_033570"/>
<feature type="region of interest" description="Disordered" evidence="11">
    <location>
        <begin position="619"/>
        <end position="657"/>
    </location>
</feature>
<gene>
    <name evidence="14" type="ORF">PEX2_059060</name>
</gene>
<dbReference type="InterPro" id="IPR020946">
    <property type="entry name" value="Flavin_mOase-like"/>
</dbReference>
<dbReference type="SMART" id="SM00906">
    <property type="entry name" value="Fungal_trans"/>
    <property type="match status" value="1"/>
</dbReference>
<dbReference type="InterPro" id="IPR007219">
    <property type="entry name" value="XnlR_reg_dom"/>
</dbReference>
<evidence type="ECO:0000256" key="11">
    <source>
        <dbReference type="SAM" id="MobiDB-lite"/>
    </source>
</evidence>
<dbReference type="Pfam" id="PF00743">
    <property type="entry name" value="FMO-like"/>
    <property type="match status" value="1"/>
</dbReference>
<dbReference type="SUPFAM" id="SSF57701">
    <property type="entry name" value="Zn2/Cys6 DNA-binding domain"/>
    <property type="match status" value="1"/>
</dbReference>
<dbReference type="PANTHER" id="PTHR42877:SF10">
    <property type="entry name" value="L-ORNITHINE N(5)-OXYGENASE"/>
    <property type="match status" value="1"/>
</dbReference>
<evidence type="ECO:0000313" key="15">
    <source>
        <dbReference type="Proteomes" id="UP000030143"/>
    </source>
</evidence>
<dbReference type="CDD" id="cd12148">
    <property type="entry name" value="fungal_TF_MHR"/>
    <property type="match status" value="1"/>
</dbReference>
<protein>
    <submittedName>
        <fullName evidence="14">Transcription factor, fungi</fullName>
    </submittedName>
</protein>
<keyword evidence="8" id="KW-0238">DNA-binding</keyword>
<dbReference type="GO" id="GO:0003677">
    <property type="term" value="F:DNA binding"/>
    <property type="evidence" value="ECO:0007669"/>
    <property type="project" value="UniProtKB-KW"/>
</dbReference>